<name>A0A0A9X0M6_LYGHE</name>
<dbReference type="EMBL" id="GBHO01030065">
    <property type="protein sequence ID" value="JAG13539.1"/>
    <property type="molecule type" value="Transcribed_RNA"/>
</dbReference>
<evidence type="ECO:0000313" key="2">
    <source>
        <dbReference type="EMBL" id="JAG13539.1"/>
    </source>
</evidence>
<feature type="region of interest" description="Disordered" evidence="1">
    <location>
        <begin position="51"/>
        <end position="74"/>
    </location>
</feature>
<accession>A0A0A9X0M6</accession>
<reference evidence="2" key="1">
    <citation type="journal article" date="2014" name="PLoS ONE">
        <title>Transcriptome-Based Identification of ABC Transporters in the Western Tarnished Plant Bug Lygus hesperus.</title>
        <authorList>
            <person name="Hull J.J."/>
            <person name="Chaney K."/>
            <person name="Geib S.M."/>
            <person name="Fabrick J.A."/>
            <person name="Brent C.S."/>
            <person name="Walsh D."/>
            <person name="Lavine L.C."/>
        </authorList>
    </citation>
    <scope>NUCLEOTIDE SEQUENCE</scope>
</reference>
<proteinExistence type="predicted"/>
<organism evidence="2">
    <name type="scientific">Lygus hesperus</name>
    <name type="common">Western plant bug</name>
    <dbReference type="NCBI Taxonomy" id="30085"/>
    <lineage>
        <taxon>Eukaryota</taxon>
        <taxon>Metazoa</taxon>
        <taxon>Ecdysozoa</taxon>
        <taxon>Arthropoda</taxon>
        <taxon>Hexapoda</taxon>
        <taxon>Insecta</taxon>
        <taxon>Pterygota</taxon>
        <taxon>Neoptera</taxon>
        <taxon>Paraneoptera</taxon>
        <taxon>Hemiptera</taxon>
        <taxon>Heteroptera</taxon>
        <taxon>Panheteroptera</taxon>
        <taxon>Cimicomorpha</taxon>
        <taxon>Miridae</taxon>
        <taxon>Mirini</taxon>
        <taxon>Lygus</taxon>
    </lineage>
</organism>
<reference evidence="2" key="2">
    <citation type="submission" date="2014-07" db="EMBL/GenBank/DDBJ databases">
        <authorList>
            <person name="Hull J."/>
        </authorList>
    </citation>
    <scope>NUCLEOTIDE SEQUENCE</scope>
</reference>
<protein>
    <submittedName>
        <fullName evidence="2">Uncharacterized protein</fullName>
    </submittedName>
</protein>
<feature type="region of interest" description="Disordered" evidence="1">
    <location>
        <begin position="1"/>
        <end position="25"/>
    </location>
</feature>
<feature type="compositionally biased region" description="Basic and acidic residues" evidence="1">
    <location>
        <begin position="61"/>
        <end position="74"/>
    </location>
</feature>
<feature type="non-terminal residue" evidence="2">
    <location>
        <position position="117"/>
    </location>
</feature>
<dbReference type="AlphaFoldDB" id="A0A0A9X0M6"/>
<gene>
    <name evidence="2" type="ORF">CM83_10198</name>
</gene>
<sequence>MLKKALVEEEEEDSQEFSFRERPHKEEDFDERCDFDHERNYIGMKESKNCMDVETEDDEDEKRNDENQRMTLRDRKGLRLPREFGDFVMGAKSNEDVNDAWQKLRTFPGVFKLFKKG</sequence>
<evidence type="ECO:0000256" key="1">
    <source>
        <dbReference type="SAM" id="MobiDB-lite"/>
    </source>
</evidence>